<evidence type="ECO:0000256" key="1">
    <source>
        <dbReference type="ARBA" id="ARBA00004370"/>
    </source>
</evidence>
<evidence type="ECO:0000256" key="10">
    <source>
        <dbReference type="ARBA" id="ARBA00023136"/>
    </source>
</evidence>
<keyword evidence="7" id="KW-0560">Oxidoreductase</keyword>
<sequence length="504" mass="57967">MDVISVLLVALVLALSVLWMVCSFLMRYYWVASALRPVMEKQGIRGSPNPPNPIFDVLYGKPDMKEISHDILPHVLPWAAQNIKFYGNVHLNWWLREPRIVISEPKMIWDLFMKKHKDFVKSHFIKVFSDDIFHKGLFHANGEAWARQRQIVAPRYYIDEVKAMVGAVNNATSQVMAKWEAFVKDSGDVERELDVQVEFMCLNVDVVARTTLGLKNNDFQNILKYNITLLKLQDDQETWSWLPFARLIPFGINVERWKVRKQLNDLVRKQVREQRKKTTEGNNVDFIGKLLDKPDVREDVIVAELKTLYATGFISLAPLLSFTMLMLALHPSWQEKARQEVDQVLDGEVVSPKDVSKLTTIEMILQETLRLYPTMPLITRVCIKDTMLGDVFIPKGLGVSVNVVALHHDRELWGDDVNEFNPSRFKNGTATAAKHPMAFMPFAYGVRTCIGRAFSEVQCKVIIANILQRFEVKLSPNYRHHPVITGPLIPKHGMPVILKPRRNF</sequence>
<evidence type="ECO:0000256" key="12">
    <source>
        <dbReference type="SAM" id="Phobius"/>
    </source>
</evidence>
<evidence type="ECO:0000256" key="2">
    <source>
        <dbReference type="ARBA" id="ARBA00010617"/>
    </source>
</evidence>
<keyword evidence="6 12" id="KW-1133">Transmembrane helix</keyword>
<name>D8R626_SELML</name>
<keyword evidence="10 12" id="KW-0472">Membrane</keyword>
<dbReference type="PANTHER" id="PTHR24282">
    <property type="entry name" value="CYTOCHROME P450 FAMILY MEMBER"/>
    <property type="match status" value="1"/>
</dbReference>
<evidence type="ECO:0008006" key="15">
    <source>
        <dbReference type="Google" id="ProtNLM"/>
    </source>
</evidence>
<accession>D8R626</accession>
<keyword evidence="5 11" id="KW-0479">Metal-binding</keyword>
<evidence type="ECO:0000256" key="9">
    <source>
        <dbReference type="ARBA" id="ARBA00023033"/>
    </source>
</evidence>
<dbReference type="SUPFAM" id="SSF48264">
    <property type="entry name" value="Cytochrome P450"/>
    <property type="match status" value="1"/>
</dbReference>
<comment type="cofactor">
    <cofactor evidence="11">
        <name>heme</name>
        <dbReference type="ChEBI" id="CHEBI:30413"/>
    </cofactor>
</comment>
<dbReference type="InterPro" id="IPR002401">
    <property type="entry name" value="Cyt_P450_E_grp-I"/>
</dbReference>
<dbReference type="Proteomes" id="UP000001514">
    <property type="component" value="Unassembled WGS sequence"/>
</dbReference>
<evidence type="ECO:0000256" key="3">
    <source>
        <dbReference type="ARBA" id="ARBA00022617"/>
    </source>
</evidence>
<dbReference type="InParanoid" id="D8R626"/>
<keyword evidence="4 12" id="KW-0812">Transmembrane</keyword>
<proteinExistence type="inferred from homology"/>
<evidence type="ECO:0000313" key="14">
    <source>
        <dbReference type="Proteomes" id="UP000001514"/>
    </source>
</evidence>
<dbReference type="KEGG" id="smo:SELMODRAFT_407581"/>
<dbReference type="InterPro" id="IPR036396">
    <property type="entry name" value="Cyt_P450_sf"/>
</dbReference>
<keyword evidence="14" id="KW-1185">Reference proteome</keyword>
<dbReference type="Gramene" id="EFJ32594">
    <property type="protein sequence ID" value="EFJ32594"/>
    <property type="gene ID" value="SELMODRAFT_407581"/>
</dbReference>
<dbReference type="PRINTS" id="PR00463">
    <property type="entry name" value="EP450I"/>
</dbReference>
<dbReference type="Gene3D" id="1.10.630.10">
    <property type="entry name" value="Cytochrome P450"/>
    <property type="match status" value="1"/>
</dbReference>
<dbReference type="PRINTS" id="PR00385">
    <property type="entry name" value="P450"/>
</dbReference>
<evidence type="ECO:0000256" key="11">
    <source>
        <dbReference type="PIRSR" id="PIRSR602401-1"/>
    </source>
</evidence>
<evidence type="ECO:0000256" key="4">
    <source>
        <dbReference type="ARBA" id="ARBA00022692"/>
    </source>
</evidence>
<keyword evidence="8 11" id="KW-0408">Iron</keyword>
<protein>
    <recommendedName>
        <fullName evidence="15">Cytochrome P450</fullName>
    </recommendedName>
</protein>
<dbReference type="HOGENOM" id="CLU_001570_5_0_1"/>
<dbReference type="InterPro" id="IPR050665">
    <property type="entry name" value="Cytochrome_P450_Monooxygen"/>
</dbReference>
<dbReference type="InterPro" id="IPR001128">
    <property type="entry name" value="Cyt_P450"/>
</dbReference>
<reference evidence="13 14" key="1">
    <citation type="journal article" date="2011" name="Science">
        <title>The Selaginella genome identifies genetic changes associated with the evolution of vascular plants.</title>
        <authorList>
            <person name="Banks J.A."/>
            <person name="Nishiyama T."/>
            <person name="Hasebe M."/>
            <person name="Bowman J.L."/>
            <person name="Gribskov M."/>
            <person name="dePamphilis C."/>
            <person name="Albert V.A."/>
            <person name="Aono N."/>
            <person name="Aoyama T."/>
            <person name="Ambrose B.A."/>
            <person name="Ashton N.W."/>
            <person name="Axtell M.J."/>
            <person name="Barker E."/>
            <person name="Barker M.S."/>
            <person name="Bennetzen J.L."/>
            <person name="Bonawitz N.D."/>
            <person name="Chapple C."/>
            <person name="Cheng C."/>
            <person name="Correa L.G."/>
            <person name="Dacre M."/>
            <person name="DeBarry J."/>
            <person name="Dreyer I."/>
            <person name="Elias M."/>
            <person name="Engstrom E.M."/>
            <person name="Estelle M."/>
            <person name="Feng L."/>
            <person name="Finet C."/>
            <person name="Floyd S.K."/>
            <person name="Frommer W.B."/>
            <person name="Fujita T."/>
            <person name="Gramzow L."/>
            <person name="Gutensohn M."/>
            <person name="Harholt J."/>
            <person name="Hattori M."/>
            <person name="Heyl A."/>
            <person name="Hirai T."/>
            <person name="Hiwatashi Y."/>
            <person name="Ishikawa M."/>
            <person name="Iwata M."/>
            <person name="Karol K.G."/>
            <person name="Koehler B."/>
            <person name="Kolukisaoglu U."/>
            <person name="Kubo M."/>
            <person name="Kurata T."/>
            <person name="Lalonde S."/>
            <person name="Li K."/>
            <person name="Li Y."/>
            <person name="Litt A."/>
            <person name="Lyons E."/>
            <person name="Manning G."/>
            <person name="Maruyama T."/>
            <person name="Michael T.P."/>
            <person name="Mikami K."/>
            <person name="Miyazaki S."/>
            <person name="Morinaga S."/>
            <person name="Murata T."/>
            <person name="Mueller-Roeber B."/>
            <person name="Nelson D.R."/>
            <person name="Obara M."/>
            <person name="Oguri Y."/>
            <person name="Olmstead R.G."/>
            <person name="Onodera N."/>
            <person name="Petersen B.L."/>
            <person name="Pils B."/>
            <person name="Prigge M."/>
            <person name="Rensing S.A."/>
            <person name="Riano-Pachon D.M."/>
            <person name="Roberts A.W."/>
            <person name="Sato Y."/>
            <person name="Scheller H.V."/>
            <person name="Schulz B."/>
            <person name="Schulz C."/>
            <person name="Shakirov E.V."/>
            <person name="Shibagaki N."/>
            <person name="Shinohara N."/>
            <person name="Shippen D.E."/>
            <person name="Soerensen I."/>
            <person name="Sotooka R."/>
            <person name="Sugimoto N."/>
            <person name="Sugita M."/>
            <person name="Sumikawa N."/>
            <person name="Tanurdzic M."/>
            <person name="Theissen G."/>
            <person name="Ulvskov P."/>
            <person name="Wakazuki S."/>
            <person name="Weng J.K."/>
            <person name="Willats W.W."/>
            <person name="Wipf D."/>
            <person name="Wolf P.G."/>
            <person name="Yang L."/>
            <person name="Zimmer A.D."/>
            <person name="Zhu Q."/>
            <person name="Mitros T."/>
            <person name="Hellsten U."/>
            <person name="Loque D."/>
            <person name="Otillar R."/>
            <person name="Salamov A."/>
            <person name="Schmutz J."/>
            <person name="Shapiro H."/>
            <person name="Lindquist E."/>
            <person name="Lucas S."/>
            <person name="Rokhsar D."/>
            <person name="Grigoriev I.V."/>
        </authorList>
    </citation>
    <scope>NUCLEOTIDE SEQUENCE [LARGE SCALE GENOMIC DNA]</scope>
</reference>
<dbReference type="GO" id="GO:0016020">
    <property type="term" value="C:membrane"/>
    <property type="evidence" value="ECO:0007669"/>
    <property type="project" value="UniProtKB-SubCell"/>
</dbReference>
<evidence type="ECO:0000256" key="6">
    <source>
        <dbReference type="ARBA" id="ARBA00022989"/>
    </source>
</evidence>
<evidence type="ECO:0000256" key="8">
    <source>
        <dbReference type="ARBA" id="ARBA00023004"/>
    </source>
</evidence>
<dbReference type="GO" id="GO:0020037">
    <property type="term" value="F:heme binding"/>
    <property type="evidence" value="ECO:0007669"/>
    <property type="project" value="InterPro"/>
</dbReference>
<dbReference type="GO" id="GO:0016705">
    <property type="term" value="F:oxidoreductase activity, acting on paired donors, with incorporation or reduction of molecular oxygen"/>
    <property type="evidence" value="ECO:0007669"/>
    <property type="project" value="InterPro"/>
</dbReference>
<comment type="similarity">
    <text evidence="2">Belongs to the cytochrome P450 family.</text>
</comment>
<feature type="transmembrane region" description="Helical" evidence="12">
    <location>
        <begin position="7"/>
        <end position="30"/>
    </location>
</feature>
<dbReference type="Pfam" id="PF00067">
    <property type="entry name" value="p450"/>
    <property type="match status" value="1"/>
</dbReference>
<evidence type="ECO:0000256" key="5">
    <source>
        <dbReference type="ARBA" id="ARBA00022723"/>
    </source>
</evidence>
<dbReference type="eggNOG" id="KOG0157">
    <property type="taxonomic scope" value="Eukaryota"/>
</dbReference>
<evidence type="ECO:0000313" key="13">
    <source>
        <dbReference type="EMBL" id="EFJ32594.1"/>
    </source>
</evidence>
<dbReference type="GO" id="GO:0004497">
    <property type="term" value="F:monooxygenase activity"/>
    <property type="evidence" value="ECO:0000318"/>
    <property type="project" value="GO_Central"/>
</dbReference>
<dbReference type="AlphaFoldDB" id="D8R626"/>
<dbReference type="STRING" id="88036.D8R626"/>
<dbReference type="EMBL" id="GL377572">
    <property type="protein sequence ID" value="EFJ32594.1"/>
    <property type="molecule type" value="Genomic_DNA"/>
</dbReference>
<dbReference type="PANTHER" id="PTHR24282:SF211">
    <property type="entry name" value="CYTOCHROME P450-RELATED"/>
    <property type="match status" value="1"/>
</dbReference>
<evidence type="ECO:0000256" key="7">
    <source>
        <dbReference type="ARBA" id="ARBA00023002"/>
    </source>
</evidence>
<organism evidence="14">
    <name type="scientific">Selaginella moellendorffii</name>
    <name type="common">Spikemoss</name>
    <dbReference type="NCBI Taxonomy" id="88036"/>
    <lineage>
        <taxon>Eukaryota</taxon>
        <taxon>Viridiplantae</taxon>
        <taxon>Streptophyta</taxon>
        <taxon>Embryophyta</taxon>
        <taxon>Tracheophyta</taxon>
        <taxon>Lycopodiopsida</taxon>
        <taxon>Selaginellales</taxon>
        <taxon>Selaginellaceae</taxon>
        <taxon>Selaginella</taxon>
    </lineage>
</organism>
<feature type="binding site" description="axial binding residue" evidence="11">
    <location>
        <position position="449"/>
    </location>
    <ligand>
        <name>heme</name>
        <dbReference type="ChEBI" id="CHEBI:30413"/>
    </ligand>
    <ligandPart>
        <name>Fe</name>
        <dbReference type="ChEBI" id="CHEBI:18248"/>
    </ligandPart>
</feature>
<dbReference type="GO" id="GO:0005506">
    <property type="term" value="F:iron ion binding"/>
    <property type="evidence" value="ECO:0007669"/>
    <property type="project" value="InterPro"/>
</dbReference>
<keyword evidence="3 11" id="KW-0349">Heme</keyword>
<gene>
    <name evidence="13" type="ORF">SELMODRAFT_407581</name>
</gene>
<keyword evidence="9" id="KW-0503">Monooxygenase</keyword>
<comment type="subcellular location">
    <subcellularLocation>
        <location evidence="1">Membrane</location>
    </subcellularLocation>
</comment>